<evidence type="ECO:0000313" key="3">
    <source>
        <dbReference type="RefSeq" id="XP_033576871.1"/>
    </source>
</evidence>
<dbReference type="RefSeq" id="XP_033576871.1">
    <property type="nucleotide sequence ID" value="XM_033714183.1"/>
</dbReference>
<dbReference type="Proteomes" id="UP000504636">
    <property type="component" value="Unplaced"/>
</dbReference>
<gene>
    <name evidence="1 3" type="ORF">BDZ99DRAFT_299577</name>
</gene>
<evidence type="ECO:0000313" key="1">
    <source>
        <dbReference type="EMBL" id="KAF2809907.1"/>
    </source>
</evidence>
<dbReference type="GeneID" id="54455076"/>
<dbReference type="AlphaFoldDB" id="A0A6A6YPW0"/>
<sequence length="91" mass="10132">MSRSILRPYRTAGIGAAFALKPIKAQLAPLLRSDITASGKGLKMWRYSLSLVASFHPVRRYDLSTCGISPEAPFILLVIHPRPVNRVSYQH</sequence>
<name>A0A6A6YPW0_9PEZI</name>
<protein>
    <submittedName>
        <fullName evidence="1 3">Uncharacterized protein</fullName>
    </submittedName>
</protein>
<reference evidence="3" key="2">
    <citation type="submission" date="2020-04" db="EMBL/GenBank/DDBJ databases">
        <authorList>
            <consortium name="NCBI Genome Project"/>
        </authorList>
    </citation>
    <scope>NUCLEOTIDE SEQUENCE</scope>
    <source>
        <strain evidence="3">CBS 304.34</strain>
    </source>
</reference>
<reference evidence="3" key="3">
    <citation type="submission" date="2025-04" db="UniProtKB">
        <authorList>
            <consortium name="RefSeq"/>
        </authorList>
    </citation>
    <scope>IDENTIFICATION</scope>
    <source>
        <strain evidence="3">CBS 304.34</strain>
    </source>
</reference>
<dbReference type="EMBL" id="MU003700">
    <property type="protein sequence ID" value="KAF2809907.1"/>
    <property type="molecule type" value="Genomic_DNA"/>
</dbReference>
<proteinExistence type="predicted"/>
<organism evidence="1">
    <name type="scientific">Mytilinidion resinicola</name>
    <dbReference type="NCBI Taxonomy" id="574789"/>
    <lineage>
        <taxon>Eukaryota</taxon>
        <taxon>Fungi</taxon>
        <taxon>Dikarya</taxon>
        <taxon>Ascomycota</taxon>
        <taxon>Pezizomycotina</taxon>
        <taxon>Dothideomycetes</taxon>
        <taxon>Pleosporomycetidae</taxon>
        <taxon>Mytilinidiales</taxon>
        <taxon>Mytilinidiaceae</taxon>
        <taxon>Mytilinidion</taxon>
    </lineage>
</organism>
<keyword evidence="2" id="KW-1185">Reference proteome</keyword>
<accession>A0A6A6YPW0</accession>
<reference evidence="1 3" key="1">
    <citation type="journal article" date="2020" name="Stud. Mycol.">
        <title>101 Dothideomycetes genomes: a test case for predicting lifestyles and emergence of pathogens.</title>
        <authorList>
            <person name="Haridas S."/>
            <person name="Albert R."/>
            <person name="Binder M."/>
            <person name="Bloem J."/>
            <person name="Labutti K."/>
            <person name="Salamov A."/>
            <person name="Andreopoulos B."/>
            <person name="Baker S."/>
            <person name="Barry K."/>
            <person name="Bills G."/>
            <person name="Bluhm B."/>
            <person name="Cannon C."/>
            <person name="Castanera R."/>
            <person name="Culley D."/>
            <person name="Daum C."/>
            <person name="Ezra D."/>
            <person name="Gonzalez J."/>
            <person name="Henrissat B."/>
            <person name="Kuo A."/>
            <person name="Liang C."/>
            <person name="Lipzen A."/>
            <person name="Lutzoni F."/>
            <person name="Magnuson J."/>
            <person name="Mondo S."/>
            <person name="Nolan M."/>
            <person name="Ohm R."/>
            <person name="Pangilinan J."/>
            <person name="Park H.-J."/>
            <person name="Ramirez L."/>
            <person name="Alfaro M."/>
            <person name="Sun H."/>
            <person name="Tritt A."/>
            <person name="Yoshinaga Y."/>
            <person name="Zwiers L.-H."/>
            <person name="Turgeon B."/>
            <person name="Goodwin S."/>
            <person name="Spatafora J."/>
            <person name="Crous P."/>
            <person name="Grigoriev I."/>
        </authorList>
    </citation>
    <scope>NUCLEOTIDE SEQUENCE</scope>
    <source>
        <strain evidence="1 3">CBS 304.34</strain>
    </source>
</reference>
<evidence type="ECO:0000313" key="2">
    <source>
        <dbReference type="Proteomes" id="UP000504636"/>
    </source>
</evidence>